<feature type="compositionally biased region" description="Basic and acidic residues" evidence="3">
    <location>
        <begin position="1"/>
        <end position="10"/>
    </location>
</feature>
<reference evidence="4 5" key="1">
    <citation type="submission" date="2024-06" db="EMBL/GenBank/DDBJ databases">
        <title>The Natural Products Discovery Center: Release of the First 8490 Sequenced Strains for Exploring Actinobacteria Biosynthetic Diversity.</title>
        <authorList>
            <person name="Kalkreuter E."/>
            <person name="Kautsar S.A."/>
            <person name="Yang D."/>
            <person name="Bader C.D."/>
            <person name="Teijaro C.N."/>
            <person name="Fluegel L."/>
            <person name="Davis C.M."/>
            <person name="Simpson J.R."/>
            <person name="Lauterbach L."/>
            <person name="Steele A.D."/>
            <person name="Gui C."/>
            <person name="Meng S."/>
            <person name="Li G."/>
            <person name="Viehrig K."/>
            <person name="Ye F."/>
            <person name="Su P."/>
            <person name="Kiefer A.F."/>
            <person name="Nichols A."/>
            <person name="Cepeda A.J."/>
            <person name="Yan W."/>
            <person name="Fan B."/>
            <person name="Jiang Y."/>
            <person name="Adhikari A."/>
            <person name="Zheng C.-J."/>
            <person name="Schuster L."/>
            <person name="Cowan T.M."/>
            <person name="Smanski M.J."/>
            <person name="Chevrette M.G."/>
            <person name="De Carvalho L.P.S."/>
            <person name="Shen B."/>
        </authorList>
    </citation>
    <scope>NUCLEOTIDE SEQUENCE [LARGE SCALE GENOMIC DNA]</scope>
    <source>
        <strain evidence="4 5">NPDC033843</strain>
    </source>
</reference>
<dbReference type="SUPFAM" id="SSF48264">
    <property type="entry name" value="Cytochrome P450"/>
    <property type="match status" value="1"/>
</dbReference>
<keyword evidence="2" id="KW-0479">Metal-binding</keyword>
<dbReference type="RefSeq" id="WP_361702844.1">
    <property type="nucleotide sequence ID" value="NZ_JBEZVE010000008.1"/>
</dbReference>
<comment type="caution">
    <text evidence="4">The sequence shown here is derived from an EMBL/GenBank/DDBJ whole genome shotgun (WGS) entry which is preliminary data.</text>
</comment>
<proteinExistence type="inferred from homology"/>
<dbReference type="InterPro" id="IPR017972">
    <property type="entry name" value="Cyt_P450_CS"/>
</dbReference>
<dbReference type="PRINTS" id="PR00385">
    <property type="entry name" value="P450"/>
</dbReference>
<organism evidence="4 5">
    <name type="scientific">Streptomyces sp. 900129855</name>
    <dbReference type="NCBI Taxonomy" id="3155129"/>
    <lineage>
        <taxon>Bacteria</taxon>
        <taxon>Bacillati</taxon>
        <taxon>Actinomycetota</taxon>
        <taxon>Actinomycetes</taxon>
        <taxon>Kitasatosporales</taxon>
        <taxon>Streptomycetaceae</taxon>
        <taxon>Streptomyces</taxon>
    </lineage>
</organism>
<dbReference type="Gene3D" id="1.10.630.10">
    <property type="entry name" value="Cytochrome P450"/>
    <property type="match status" value="1"/>
</dbReference>
<evidence type="ECO:0000256" key="3">
    <source>
        <dbReference type="SAM" id="MobiDB-lite"/>
    </source>
</evidence>
<accession>A0ABV2ZHZ2</accession>
<keyword evidence="2" id="KW-0349">Heme</keyword>
<keyword evidence="5" id="KW-1185">Reference proteome</keyword>
<dbReference type="PRINTS" id="PR00359">
    <property type="entry name" value="BP450"/>
</dbReference>
<dbReference type="InterPro" id="IPR036396">
    <property type="entry name" value="Cyt_P450_sf"/>
</dbReference>
<feature type="region of interest" description="Disordered" evidence="3">
    <location>
        <begin position="1"/>
        <end position="67"/>
    </location>
</feature>
<dbReference type="Pfam" id="PF00067">
    <property type="entry name" value="p450"/>
    <property type="match status" value="1"/>
</dbReference>
<sequence>MTDTTEKTDPTETTNTPNAVNTTNAVNTANAVGMTGAEERTGGTDTARSPAPAPAPAPTSVAFPQDRTCPYHPPTAYDPLRASRPLARVTLYDGRTAWLVTGHAEARALLCDPRLSTDRTRPGYPATAPRFEALRDRRSALLNVDDPEHHTQRRLLVANFTLKRATALRPAIQRIVDERIDAMLAQGPPAELVNAFALPVPSTVICELLGVPYADHEFFEEQSRRLLRSRMPQEVRDARDRLDGYLGALIDRKLEAPSGDGVLDALVHEQLREGTVDRDEAIALATILLVAGHETTANMISLGTYTLLRHPERLAELRADPSLLPTAVEELMRMLSIADGLLRQATEDIEVAGTTIRAGEGLVFATSVINRDERVYPAPDTLDWHRSARHHVAFGFGIHQCLGQNLARAELEIALGALLERLPGLKLAIPADEVRFKPGDTIQGMLDLPVTW</sequence>
<dbReference type="InterPro" id="IPR001128">
    <property type="entry name" value="Cyt_P450"/>
</dbReference>
<dbReference type="Proteomes" id="UP001550739">
    <property type="component" value="Unassembled WGS sequence"/>
</dbReference>
<dbReference type="EMBL" id="JBEZVE010000008">
    <property type="protein sequence ID" value="MEU3782170.1"/>
    <property type="molecule type" value="Genomic_DNA"/>
</dbReference>
<evidence type="ECO:0000313" key="5">
    <source>
        <dbReference type="Proteomes" id="UP001550739"/>
    </source>
</evidence>
<keyword evidence="2" id="KW-0503">Monooxygenase</keyword>
<keyword evidence="2" id="KW-0408">Iron</keyword>
<keyword evidence="2" id="KW-0560">Oxidoreductase</keyword>
<dbReference type="PROSITE" id="PS00086">
    <property type="entry name" value="CYTOCHROME_P450"/>
    <property type="match status" value="1"/>
</dbReference>
<comment type="similarity">
    <text evidence="1 2">Belongs to the cytochrome P450 family.</text>
</comment>
<dbReference type="PANTHER" id="PTHR46696">
    <property type="entry name" value="P450, PUTATIVE (EUROFUNG)-RELATED"/>
    <property type="match status" value="1"/>
</dbReference>
<dbReference type="CDD" id="cd11030">
    <property type="entry name" value="CYP105-like"/>
    <property type="match status" value="1"/>
</dbReference>
<gene>
    <name evidence="4" type="ORF">AB0E89_16640</name>
</gene>
<evidence type="ECO:0000313" key="4">
    <source>
        <dbReference type="EMBL" id="MEU3782170.1"/>
    </source>
</evidence>
<dbReference type="InterPro" id="IPR002397">
    <property type="entry name" value="Cyt_P450_B"/>
</dbReference>
<feature type="compositionally biased region" description="Low complexity" evidence="3">
    <location>
        <begin position="11"/>
        <end position="32"/>
    </location>
</feature>
<evidence type="ECO:0000256" key="1">
    <source>
        <dbReference type="ARBA" id="ARBA00010617"/>
    </source>
</evidence>
<evidence type="ECO:0000256" key="2">
    <source>
        <dbReference type="RuleBase" id="RU000461"/>
    </source>
</evidence>
<name>A0ABV2ZHZ2_9ACTN</name>
<dbReference type="PANTHER" id="PTHR46696:SF1">
    <property type="entry name" value="CYTOCHROME P450 YJIB-RELATED"/>
    <property type="match status" value="1"/>
</dbReference>
<protein>
    <submittedName>
        <fullName evidence="4">Cytochrome P450</fullName>
    </submittedName>
</protein>